<protein>
    <submittedName>
        <fullName evidence="7">ABC transporter substrate-binding protein</fullName>
    </submittedName>
</protein>
<evidence type="ECO:0000256" key="5">
    <source>
        <dbReference type="SAM" id="SignalP"/>
    </source>
</evidence>
<evidence type="ECO:0000313" key="7">
    <source>
        <dbReference type="EMBL" id="KAB2813033.1"/>
    </source>
</evidence>
<dbReference type="AlphaFoldDB" id="A0A7J5E4E0"/>
<organism evidence="7 8">
    <name type="scientific">Nocardioides simplex</name>
    <name type="common">Arthrobacter simplex</name>
    <dbReference type="NCBI Taxonomy" id="2045"/>
    <lineage>
        <taxon>Bacteria</taxon>
        <taxon>Bacillati</taxon>
        <taxon>Actinomycetota</taxon>
        <taxon>Actinomycetes</taxon>
        <taxon>Propionibacteriales</taxon>
        <taxon>Nocardioidaceae</taxon>
        <taxon>Pimelobacter</taxon>
    </lineage>
</organism>
<comment type="caution">
    <text evidence="7">The sequence shown here is derived from an EMBL/GenBank/DDBJ whole genome shotgun (WGS) entry which is preliminary data.</text>
</comment>
<feature type="chain" id="PRO_5039195684" evidence="5">
    <location>
        <begin position="39"/>
        <end position="329"/>
    </location>
</feature>
<dbReference type="InterPro" id="IPR002491">
    <property type="entry name" value="ABC_transptr_periplasmic_BD"/>
</dbReference>
<evidence type="ECO:0000313" key="8">
    <source>
        <dbReference type="Proteomes" id="UP000449906"/>
    </source>
</evidence>
<dbReference type="PROSITE" id="PS50983">
    <property type="entry name" value="FE_B12_PBP"/>
    <property type="match status" value="1"/>
</dbReference>
<proteinExistence type="inferred from homology"/>
<gene>
    <name evidence="7" type="ORF">F9L07_15165</name>
</gene>
<dbReference type="GO" id="GO:0030288">
    <property type="term" value="C:outer membrane-bounded periplasmic space"/>
    <property type="evidence" value="ECO:0007669"/>
    <property type="project" value="TreeGrafter"/>
</dbReference>
<feature type="signal peptide" evidence="5">
    <location>
        <begin position="1"/>
        <end position="38"/>
    </location>
</feature>
<name>A0A7J5E4E0_NOCSI</name>
<dbReference type="Gene3D" id="3.40.50.1980">
    <property type="entry name" value="Nitrogenase molybdenum iron protein domain"/>
    <property type="match status" value="2"/>
</dbReference>
<dbReference type="PANTHER" id="PTHR30532:SF1">
    <property type="entry name" value="IRON(3+)-HYDROXAMATE-BINDING PROTEIN FHUD"/>
    <property type="match status" value="1"/>
</dbReference>
<sequence>MIIISNSSSTTGEPMRKPTPTRAAVLAPAALLAVSLLAACGGTSEADEADKPDASAEPITLTDATGAELTLDGPVDRIACLTMICVDALTEVGLTPVAYREALARDERYAGPDADMREITGGFGEENVEDIALATPDLVIGLAGAQDGLRAAVEAHAPLLLVDPRSWRDSVAFLRTIGELTGTEELADEKARAFTDRVAAASSSRSELTTLSMYGEPGSLGVDSVETPVGSLLAEVSDYPWPAGDDPFASVAVEQIAEVDPDVIFAQAFSASADAEPLSDRLASDPVWARLSATRQDRVVEVEAPVWATGRGTRSLGLVLDTVEKTLRK</sequence>
<evidence type="ECO:0000256" key="1">
    <source>
        <dbReference type="ARBA" id="ARBA00004196"/>
    </source>
</evidence>
<dbReference type="Proteomes" id="UP000449906">
    <property type="component" value="Unassembled WGS sequence"/>
</dbReference>
<keyword evidence="4 5" id="KW-0732">Signal</keyword>
<evidence type="ECO:0000259" key="6">
    <source>
        <dbReference type="PROSITE" id="PS50983"/>
    </source>
</evidence>
<dbReference type="PANTHER" id="PTHR30532">
    <property type="entry name" value="IRON III DICITRATE-BINDING PERIPLASMIC PROTEIN"/>
    <property type="match status" value="1"/>
</dbReference>
<keyword evidence="3" id="KW-0813">Transport</keyword>
<comment type="subcellular location">
    <subcellularLocation>
        <location evidence="1">Cell envelope</location>
    </subcellularLocation>
</comment>
<evidence type="ECO:0000256" key="4">
    <source>
        <dbReference type="ARBA" id="ARBA00022729"/>
    </source>
</evidence>
<reference evidence="7 8" key="1">
    <citation type="submission" date="2019-09" db="EMBL/GenBank/DDBJ databases">
        <title>Pimelobacter sp. isolated from Paulinella.</title>
        <authorList>
            <person name="Jeong S.E."/>
        </authorList>
    </citation>
    <scope>NUCLEOTIDE SEQUENCE [LARGE SCALE GENOMIC DNA]</scope>
    <source>
        <strain evidence="7 8">Pch-N</strain>
    </source>
</reference>
<feature type="domain" description="Fe/B12 periplasmic-binding" evidence="6">
    <location>
        <begin position="77"/>
        <end position="329"/>
    </location>
</feature>
<comment type="similarity">
    <text evidence="2">Belongs to the bacterial solute-binding protein 8 family.</text>
</comment>
<dbReference type="EMBL" id="WBVM01000001">
    <property type="protein sequence ID" value="KAB2813033.1"/>
    <property type="molecule type" value="Genomic_DNA"/>
</dbReference>
<dbReference type="InterPro" id="IPR051313">
    <property type="entry name" value="Bact_iron-sidero_bind"/>
</dbReference>
<evidence type="ECO:0000256" key="3">
    <source>
        <dbReference type="ARBA" id="ARBA00022448"/>
    </source>
</evidence>
<evidence type="ECO:0000256" key="2">
    <source>
        <dbReference type="ARBA" id="ARBA00008814"/>
    </source>
</evidence>
<accession>A0A7J5E4E0</accession>
<dbReference type="GO" id="GO:1901678">
    <property type="term" value="P:iron coordination entity transport"/>
    <property type="evidence" value="ECO:0007669"/>
    <property type="project" value="UniProtKB-ARBA"/>
</dbReference>
<dbReference type="SUPFAM" id="SSF53807">
    <property type="entry name" value="Helical backbone' metal receptor"/>
    <property type="match status" value="1"/>
</dbReference>
<dbReference type="Pfam" id="PF01497">
    <property type="entry name" value="Peripla_BP_2"/>
    <property type="match status" value="1"/>
</dbReference>